<dbReference type="EMBL" id="SHKL01000001">
    <property type="protein sequence ID" value="RZT83346.1"/>
    <property type="molecule type" value="Genomic_DNA"/>
</dbReference>
<evidence type="ECO:0000256" key="2">
    <source>
        <dbReference type="ARBA" id="ARBA00022676"/>
    </source>
</evidence>
<feature type="domain" description="Erythromycin biosynthesis protein CIII-like N-terminal" evidence="6">
    <location>
        <begin position="21"/>
        <end position="220"/>
    </location>
</feature>
<dbReference type="SUPFAM" id="SSF53756">
    <property type="entry name" value="UDP-Glycosyltransferase/glycogen phosphorylase"/>
    <property type="match status" value="1"/>
</dbReference>
<gene>
    <name evidence="7" type="ORF">EV383_0146</name>
</gene>
<reference evidence="7 8" key="1">
    <citation type="submission" date="2019-02" db="EMBL/GenBank/DDBJ databases">
        <title>Sequencing the genomes of 1000 actinobacteria strains.</title>
        <authorList>
            <person name="Klenk H.-P."/>
        </authorList>
    </citation>
    <scope>NUCLEOTIDE SEQUENCE [LARGE SCALE GENOMIC DNA]</scope>
    <source>
        <strain evidence="7 8">DSM 45779</strain>
    </source>
</reference>
<dbReference type="PANTHER" id="PTHR48050">
    <property type="entry name" value="STEROL 3-BETA-GLUCOSYLTRANSFERASE"/>
    <property type="match status" value="1"/>
</dbReference>
<organism evidence="7 8">
    <name type="scientific">Pseudonocardia sediminis</name>
    <dbReference type="NCBI Taxonomy" id="1397368"/>
    <lineage>
        <taxon>Bacteria</taxon>
        <taxon>Bacillati</taxon>
        <taxon>Actinomycetota</taxon>
        <taxon>Actinomycetes</taxon>
        <taxon>Pseudonocardiales</taxon>
        <taxon>Pseudonocardiaceae</taxon>
        <taxon>Pseudonocardia</taxon>
    </lineage>
</organism>
<dbReference type="PANTHER" id="PTHR48050:SF13">
    <property type="entry name" value="STEROL 3-BETA-GLUCOSYLTRANSFERASE UGT80A2"/>
    <property type="match status" value="1"/>
</dbReference>
<keyword evidence="3 7" id="KW-0808">Transferase</keyword>
<name>A0A4Q7UPC3_PSEST</name>
<dbReference type="AlphaFoldDB" id="A0A4Q7UPC3"/>
<feature type="domain" description="Erythromycin biosynthesis protein CIII-like C-terminal" evidence="5">
    <location>
        <begin position="238"/>
        <end position="368"/>
    </location>
</feature>
<evidence type="ECO:0000313" key="8">
    <source>
        <dbReference type="Proteomes" id="UP000291591"/>
    </source>
</evidence>
<evidence type="ECO:0000259" key="5">
    <source>
        <dbReference type="Pfam" id="PF06722"/>
    </source>
</evidence>
<dbReference type="GO" id="GO:0016757">
    <property type="term" value="F:glycosyltransferase activity"/>
    <property type="evidence" value="ECO:0007669"/>
    <property type="project" value="UniProtKB-KW"/>
</dbReference>
<dbReference type="Pfam" id="PF21036">
    <property type="entry name" value="EryCIII-like_N"/>
    <property type="match status" value="1"/>
</dbReference>
<accession>A0A4Q7UPC3</accession>
<evidence type="ECO:0000256" key="1">
    <source>
        <dbReference type="ARBA" id="ARBA00006962"/>
    </source>
</evidence>
<keyword evidence="2" id="KW-0328">Glycosyltransferase</keyword>
<sequence>MLVVSAPMTGHLLPLLPLADALWDSGHEVLLASGGEALEADTGNLPVIDVARNLRFGRIAAAAMVTHPVTARAELAGRGGDRGVRSLFGPVNEELADALVTVVAQWRPDVVIHEPLAAAGALAAARHDVPAVLQENNLFAGADLVGATVGARTMQRAMWRHGMTALPAPALTLTIAPPSLVGERDGLPMRPVDTGHRRRGDADVPGWLRAPSDRPRVLVTRTTVAGPGRGDPMAAAVRAATDVDCELVLVRPTAKVARRAGPGVRTVGWVPLPEVLPGCAGVVHHGGAGTVLAALSAGIPQLAVPGAGDRRHNAELVDARGAGIAGEVTSEALDRLVHDGELAATARAVRTEIEAMPPPQARVDAVTALG</sequence>
<evidence type="ECO:0000313" key="7">
    <source>
        <dbReference type="EMBL" id="RZT83346.1"/>
    </source>
</evidence>
<evidence type="ECO:0000256" key="4">
    <source>
        <dbReference type="SAM" id="MobiDB-lite"/>
    </source>
</evidence>
<comment type="similarity">
    <text evidence="1">Belongs to the glycosyltransferase 28 family.</text>
</comment>
<evidence type="ECO:0000256" key="3">
    <source>
        <dbReference type="ARBA" id="ARBA00022679"/>
    </source>
</evidence>
<proteinExistence type="inferred from homology"/>
<dbReference type="InterPro" id="IPR050426">
    <property type="entry name" value="Glycosyltransferase_28"/>
</dbReference>
<dbReference type="InterPro" id="IPR048284">
    <property type="entry name" value="EryCIII-like_N"/>
</dbReference>
<dbReference type="Gene3D" id="3.40.50.2000">
    <property type="entry name" value="Glycogen Phosphorylase B"/>
    <property type="match status" value="2"/>
</dbReference>
<dbReference type="Pfam" id="PF06722">
    <property type="entry name" value="EryCIII-like_C"/>
    <property type="match status" value="1"/>
</dbReference>
<protein>
    <submittedName>
        <fullName evidence="7">UDP:flavonoid glycosyltransferase YjiC (YdhE family)</fullName>
    </submittedName>
</protein>
<comment type="caution">
    <text evidence="7">The sequence shown here is derived from an EMBL/GenBank/DDBJ whole genome shotgun (WGS) entry which is preliminary data.</text>
</comment>
<dbReference type="InterPro" id="IPR010610">
    <property type="entry name" value="EryCIII-like_C"/>
</dbReference>
<dbReference type="Proteomes" id="UP000291591">
    <property type="component" value="Unassembled WGS sequence"/>
</dbReference>
<evidence type="ECO:0000259" key="6">
    <source>
        <dbReference type="Pfam" id="PF21036"/>
    </source>
</evidence>
<keyword evidence="8" id="KW-1185">Reference proteome</keyword>
<feature type="region of interest" description="Disordered" evidence="4">
    <location>
        <begin position="182"/>
        <end position="209"/>
    </location>
</feature>